<evidence type="ECO:0000259" key="2">
    <source>
        <dbReference type="Pfam" id="PF07993"/>
    </source>
</evidence>
<comment type="caution">
    <text evidence="3">The sequence shown here is derived from an EMBL/GenBank/DDBJ whole genome shotgun (WGS) entry which is preliminary data.</text>
</comment>
<keyword evidence="1" id="KW-0443">Lipid metabolism</keyword>
<dbReference type="GO" id="GO:0080019">
    <property type="term" value="F:alcohol-forming very long-chain fatty acyl-CoA reductase activity"/>
    <property type="evidence" value="ECO:0007669"/>
    <property type="project" value="InterPro"/>
</dbReference>
<keyword evidence="1" id="KW-0560">Oxidoreductase</keyword>
<dbReference type="InterPro" id="IPR026055">
    <property type="entry name" value="FAR"/>
</dbReference>
<dbReference type="GO" id="GO:0035336">
    <property type="term" value="P:long-chain fatty-acyl-CoA metabolic process"/>
    <property type="evidence" value="ECO:0007669"/>
    <property type="project" value="TreeGrafter"/>
</dbReference>
<feature type="non-terminal residue" evidence="3">
    <location>
        <position position="71"/>
    </location>
</feature>
<dbReference type="GO" id="GO:0010345">
    <property type="term" value="P:suberin biosynthetic process"/>
    <property type="evidence" value="ECO:0007669"/>
    <property type="project" value="TreeGrafter"/>
</dbReference>
<evidence type="ECO:0000313" key="4">
    <source>
        <dbReference type="Proteomes" id="UP000541444"/>
    </source>
</evidence>
<dbReference type="EMBL" id="JACGCM010001281">
    <property type="protein sequence ID" value="KAF6157077.1"/>
    <property type="molecule type" value="Genomic_DNA"/>
</dbReference>
<dbReference type="AlphaFoldDB" id="A0A7J7MQH7"/>
<evidence type="ECO:0000313" key="3">
    <source>
        <dbReference type="EMBL" id="KAF6157077.1"/>
    </source>
</evidence>
<dbReference type="GO" id="GO:0102965">
    <property type="term" value="F:alcohol-forming long-chain fatty acyl-CoA reductase activity"/>
    <property type="evidence" value="ECO:0007669"/>
    <property type="project" value="UniProtKB-EC"/>
</dbReference>
<feature type="domain" description="Thioester reductase (TE)" evidence="2">
    <location>
        <begin position="2"/>
        <end position="69"/>
    </location>
</feature>
<keyword evidence="1" id="KW-0444">Lipid biosynthesis</keyword>
<dbReference type="Pfam" id="PF07993">
    <property type="entry name" value="NAD_binding_4"/>
    <property type="match status" value="1"/>
</dbReference>
<proteinExistence type="inferred from homology"/>
<gene>
    <name evidence="3" type="ORF">GIB67_041538</name>
</gene>
<comment type="function">
    <text evidence="1">Catalyzes the reduction of fatty acyl-CoA to fatty alcohols.</text>
</comment>
<comment type="similarity">
    <text evidence="1">Belongs to the fatty acyl-CoA reductase family.</text>
</comment>
<evidence type="ECO:0000256" key="1">
    <source>
        <dbReference type="RuleBase" id="RU363097"/>
    </source>
</evidence>
<keyword evidence="1" id="KW-0521">NADP</keyword>
<reference evidence="3 4" key="1">
    <citation type="journal article" date="2020" name="IScience">
        <title>Genome Sequencing of the Endangered Kingdonia uniflora (Circaeasteraceae, Ranunculales) Reveals Potential Mechanisms of Evolutionary Specialization.</title>
        <authorList>
            <person name="Sun Y."/>
            <person name="Deng T."/>
            <person name="Zhang A."/>
            <person name="Moore M.J."/>
            <person name="Landis J.B."/>
            <person name="Lin N."/>
            <person name="Zhang H."/>
            <person name="Zhang X."/>
            <person name="Huang J."/>
            <person name="Zhang X."/>
            <person name="Sun H."/>
            <person name="Wang H."/>
        </authorList>
    </citation>
    <scope>NUCLEOTIDE SEQUENCE [LARGE SCALE GENOMIC DNA]</scope>
    <source>
        <strain evidence="3">TB1705</strain>
        <tissue evidence="3">Leaf</tissue>
    </source>
</reference>
<name>A0A7J7MQH7_9MAGN</name>
<dbReference type="PANTHER" id="PTHR11011">
    <property type="entry name" value="MALE STERILITY PROTEIN 2-RELATED"/>
    <property type="match status" value="1"/>
</dbReference>
<comment type="catalytic activity">
    <reaction evidence="1">
        <text>a long-chain fatty acyl-CoA + 2 NADPH + 2 H(+) = a long-chain primary fatty alcohol + 2 NADP(+) + CoA</text>
        <dbReference type="Rhea" id="RHEA:52716"/>
        <dbReference type="ChEBI" id="CHEBI:15378"/>
        <dbReference type="ChEBI" id="CHEBI:57287"/>
        <dbReference type="ChEBI" id="CHEBI:57783"/>
        <dbReference type="ChEBI" id="CHEBI:58349"/>
        <dbReference type="ChEBI" id="CHEBI:77396"/>
        <dbReference type="ChEBI" id="CHEBI:83139"/>
        <dbReference type="EC" id="1.2.1.84"/>
    </reaction>
</comment>
<sequence>MYVFIKAIGEMLIGQLSRDLSVSIIRPYIITSTIREPFSSWIKVISHINRLAIGYGKGKIPYFVGDPELVI</sequence>
<dbReference type="InterPro" id="IPR013120">
    <property type="entry name" value="FAR_NAD-bd"/>
</dbReference>
<keyword evidence="4" id="KW-1185">Reference proteome</keyword>
<dbReference type="OrthoDB" id="429813at2759"/>
<dbReference type="PANTHER" id="PTHR11011:SF99">
    <property type="entry name" value="FATTY ACYL-COA REDUCTASE 3"/>
    <property type="match status" value="1"/>
</dbReference>
<accession>A0A7J7MQH7</accession>
<dbReference type="EC" id="1.2.1.84" evidence="1"/>
<organism evidence="3 4">
    <name type="scientific">Kingdonia uniflora</name>
    <dbReference type="NCBI Taxonomy" id="39325"/>
    <lineage>
        <taxon>Eukaryota</taxon>
        <taxon>Viridiplantae</taxon>
        <taxon>Streptophyta</taxon>
        <taxon>Embryophyta</taxon>
        <taxon>Tracheophyta</taxon>
        <taxon>Spermatophyta</taxon>
        <taxon>Magnoliopsida</taxon>
        <taxon>Ranunculales</taxon>
        <taxon>Circaeasteraceae</taxon>
        <taxon>Kingdonia</taxon>
    </lineage>
</organism>
<dbReference type="Proteomes" id="UP000541444">
    <property type="component" value="Unassembled WGS sequence"/>
</dbReference>
<protein>
    <recommendedName>
        <fullName evidence="1">Fatty acyl-CoA reductase</fullName>
        <ecNumber evidence="1">1.2.1.84</ecNumber>
    </recommendedName>
</protein>